<dbReference type="RefSeq" id="WP_015615677.1">
    <property type="nucleotide sequence ID" value="NC_021182.1"/>
</dbReference>
<dbReference type="PANTHER" id="PTHR47619">
    <property type="entry name" value="METALLO-HYDROLASE YYCJ-RELATED"/>
    <property type="match status" value="1"/>
</dbReference>
<dbReference type="PATRIC" id="fig|86416.3.peg.2499"/>
<feature type="domain" description="Metallo-beta-lactamase" evidence="1">
    <location>
        <begin position="11"/>
        <end position="181"/>
    </location>
</feature>
<gene>
    <name evidence="2" type="ORF">Clopa_2515</name>
</gene>
<evidence type="ECO:0000259" key="1">
    <source>
        <dbReference type="SMART" id="SM00849"/>
    </source>
</evidence>
<dbReference type="InterPro" id="IPR036866">
    <property type="entry name" value="RibonucZ/Hydroxyglut_hydro"/>
</dbReference>
<sequence>MKLKVLGSSSSGNCYLLQAKEETLILECGIRYKEILQGLNYKIDNVNSCLITHSHKDHSKAIKDIIKAGIDIYTSKGTIDACEVSGHRVHIIKSEQQFKLGEFTILPFATEHDAAEPLGFLIYHPEMGTMLFATDTYYIQYKFLRLSHILIECNYDGEIMTSNIDNGTLNVGLALRLAKSHMSLDNCKTLLKATDLEDVRNIVLIHLSSLNSDSELFKTDIEKLTGKPTYVAESGLEIDLESEFDG</sequence>
<dbReference type="SUPFAM" id="SSF56281">
    <property type="entry name" value="Metallo-hydrolase/oxidoreductase"/>
    <property type="match status" value="1"/>
</dbReference>
<keyword evidence="3" id="KW-1185">Reference proteome</keyword>
<protein>
    <submittedName>
        <fullName evidence="2">Metal-dependent hydrolase, beta-lactamase superfamily I</fullName>
    </submittedName>
</protein>
<evidence type="ECO:0000313" key="2">
    <source>
        <dbReference type="EMBL" id="AGK97376.1"/>
    </source>
</evidence>
<dbReference type="InterPro" id="IPR052533">
    <property type="entry name" value="WalJ/YycJ-like"/>
</dbReference>
<dbReference type="Gene3D" id="3.60.15.10">
    <property type="entry name" value="Ribonuclease Z/Hydroxyacylglutathione hydrolase-like"/>
    <property type="match status" value="1"/>
</dbReference>
<dbReference type="SMART" id="SM00849">
    <property type="entry name" value="Lactamase_B"/>
    <property type="match status" value="1"/>
</dbReference>
<dbReference type="EMBL" id="CP003261">
    <property type="protein sequence ID" value="AGK97376.1"/>
    <property type="molecule type" value="Genomic_DNA"/>
</dbReference>
<dbReference type="OrthoDB" id="1846420at2"/>
<proteinExistence type="predicted"/>
<evidence type="ECO:0000313" key="3">
    <source>
        <dbReference type="Proteomes" id="UP000013523"/>
    </source>
</evidence>
<dbReference type="Pfam" id="PF12706">
    <property type="entry name" value="Lactamase_B_2"/>
    <property type="match status" value="1"/>
</dbReference>
<dbReference type="STRING" id="86416.Clopa_2515"/>
<dbReference type="GO" id="GO:0016787">
    <property type="term" value="F:hydrolase activity"/>
    <property type="evidence" value="ECO:0007669"/>
    <property type="project" value="UniProtKB-KW"/>
</dbReference>
<dbReference type="Proteomes" id="UP000013523">
    <property type="component" value="Chromosome"/>
</dbReference>
<organism evidence="2 3">
    <name type="scientific">Clostridium pasteurianum BC1</name>
    <dbReference type="NCBI Taxonomy" id="86416"/>
    <lineage>
        <taxon>Bacteria</taxon>
        <taxon>Bacillati</taxon>
        <taxon>Bacillota</taxon>
        <taxon>Clostridia</taxon>
        <taxon>Eubacteriales</taxon>
        <taxon>Clostridiaceae</taxon>
        <taxon>Clostridium</taxon>
    </lineage>
</organism>
<reference evidence="2 3" key="1">
    <citation type="submission" date="2012-01" db="EMBL/GenBank/DDBJ databases">
        <title>Complete sequence of chromosome of Clostridium pasteurianum BC1.</title>
        <authorList>
            <consortium name="US DOE Joint Genome Institute"/>
            <person name="Lucas S."/>
            <person name="Han J."/>
            <person name="Lapidus A."/>
            <person name="Cheng J.-F."/>
            <person name="Goodwin L."/>
            <person name="Pitluck S."/>
            <person name="Peters L."/>
            <person name="Mikhailova N."/>
            <person name="Teshima H."/>
            <person name="Detter J.C."/>
            <person name="Han C."/>
            <person name="Tapia R."/>
            <person name="Land M."/>
            <person name="Hauser L."/>
            <person name="Kyrpides N."/>
            <person name="Ivanova N."/>
            <person name="Pagani I."/>
            <person name="Dunn J."/>
            <person name="Taghavi S."/>
            <person name="Francis A."/>
            <person name="van der Lelie D."/>
            <person name="Woyke T."/>
        </authorList>
    </citation>
    <scope>NUCLEOTIDE SEQUENCE [LARGE SCALE GENOMIC DNA]</scope>
    <source>
        <strain evidence="2 3">BC1</strain>
    </source>
</reference>
<dbReference type="HOGENOM" id="CLU_073253_2_0_9"/>
<dbReference type="KEGG" id="cpas:Clopa_2515"/>
<dbReference type="PANTHER" id="PTHR47619:SF1">
    <property type="entry name" value="EXODEOXYRIBONUCLEASE WALJ"/>
    <property type="match status" value="1"/>
</dbReference>
<name>R4K6Q3_CLOPA</name>
<dbReference type="AlphaFoldDB" id="R4K6Q3"/>
<accession>R4K6Q3</accession>
<keyword evidence="2" id="KW-0378">Hydrolase</keyword>
<dbReference type="eggNOG" id="COG1235">
    <property type="taxonomic scope" value="Bacteria"/>
</dbReference>
<dbReference type="InterPro" id="IPR001279">
    <property type="entry name" value="Metallo-B-lactamas"/>
</dbReference>